<sequence>MTQSSDAASGMYTQDRPPPLMRVTRSSSPVLIFLLDSCPGTESSLDMLLEKALEKVVNNAIDQINEATTKAIDKAIKNSVETALTNCVGNAIENAVQNAVEYAVESAVESAVDNTIEDAVEKAVEKSMAKYLDPPRKLVPSHPTEQQDASQNESQIDMVSEIPETQRGPMEVNSVAENITGNHQARC</sequence>
<gene>
    <name evidence="2" type="ORF">BHQ10_006127</name>
</gene>
<dbReference type="EMBL" id="MIKG01000011">
    <property type="protein sequence ID" value="RAO70115.1"/>
    <property type="molecule type" value="Genomic_DNA"/>
</dbReference>
<evidence type="ECO:0000313" key="3">
    <source>
        <dbReference type="Proteomes" id="UP000249363"/>
    </source>
</evidence>
<proteinExistence type="predicted"/>
<name>A0A364L2U1_TALAM</name>
<organism evidence="2 3">
    <name type="scientific">Talaromyces amestolkiae</name>
    <dbReference type="NCBI Taxonomy" id="1196081"/>
    <lineage>
        <taxon>Eukaryota</taxon>
        <taxon>Fungi</taxon>
        <taxon>Dikarya</taxon>
        <taxon>Ascomycota</taxon>
        <taxon>Pezizomycotina</taxon>
        <taxon>Eurotiomycetes</taxon>
        <taxon>Eurotiomycetidae</taxon>
        <taxon>Eurotiales</taxon>
        <taxon>Trichocomaceae</taxon>
        <taxon>Talaromyces</taxon>
        <taxon>Talaromyces sect. Talaromyces</taxon>
    </lineage>
</organism>
<feature type="compositionally biased region" description="Polar residues" evidence="1">
    <location>
        <begin position="143"/>
        <end position="157"/>
    </location>
</feature>
<dbReference type="Proteomes" id="UP000249363">
    <property type="component" value="Unassembled WGS sequence"/>
</dbReference>
<dbReference type="OrthoDB" id="5289641at2759"/>
<keyword evidence="3" id="KW-1185">Reference proteome</keyword>
<reference evidence="2 3" key="1">
    <citation type="journal article" date="2017" name="Biotechnol. Biofuels">
        <title>Differential beta-glucosidase expression as a function of carbon source availability in Talaromyces amestolkiae: a genomic and proteomic approach.</title>
        <authorList>
            <person name="de Eugenio L.I."/>
            <person name="Mendez-Liter J.A."/>
            <person name="Nieto-Dominguez M."/>
            <person name="Alonso L."/>
            <person name="Gil-Munoz J."/>
            <person name="Barriuso J."/>
            <person name="Prieto A."/>
            <person name="Martinez M.J."/>
        </authorList>
    </citation>
    <scope>NUCLEOTIDE SEQUENCE [LARGE SCALE GENOMIC DNA]</scope>
    <source>
        <strain evidence="2 3">CIB</strain>
    </source>
</reference>
<dbReference type="GeneID" id="63795343"/>
<dbReference type="AlphaFoldDB" id="A0A364L2U1"/>
<accession>A0A364L2U1</accession>
<dbReference type="RefSeq" id="XP_040734631.1">
    <property type="nucleotide sequence ID" value="XM_040878679.1"/>
</dbReference>
<protein>
    <submittedName>
        <fullName evidence="2">Uncharacterized protein</fullName>
    </submittedName>
</protein>
<evidence type="ECO:0000256" key="1">
    <source>
        <dbReference type="SAM" id="MobiDB-lite"/>
    </source>
</evidence>
<feature type="compositionally biased region" description="Polar residues" evidence="1">
    <location>
        <begin position="175"/>
        <end position="187"/>
    </location>
</feature>
<evidence type="ECO:0000313" key="2">
    <source>
        <dbReference type="EMBL" id="RAO70115.1"/>
    </source>
</evidence>
<feature type="region of interest" description="Disordered" evidence="1">
    <location>
        <begin position="1"/>
        <end position="21"/>
    </location>
</feature>
<feature type="region of interest" description="Disordered" evidence="1">
    <location>
        <begin position="133"/>
        <end position="187"/>
    </location>
</feature>
<comment type="caution">
    <text evidence="2">The sequence shown here is derived from an EMBL/GenBank/DDBJ whole genome shotgun (WGS) entry which is preliminary data.</text>
</comment>